<comment type="caution">
    <text evidence="6">The sequence shown here is derived from an EMBL/GenBank/DDBJ whole genome shotgun (WGS) entry which is preliminary data.</text>
</comment>
<dbReference type="PANTHER" id="PTHR11085:SF4">
    <property type="entry name" value="NAD-DEPENDENT PROTEIN DEACYLASE"/>
    <property type="match status" value="1"/>
</dbReference>
<dbReference type="PANTHER" id="PTHR11085">
    <property type="entry name" value="NAD-DEPENDENT PROTEIN DEACYLASE SIRTUIN-5, MITOCHONDRIAL-RELATED"/>
    <property type="match status" value="1"/>
</dbReference>
<keyword evidence="4" id="KW-0479">Metal-binding</keyword>
<dbReference type="EC" id="2.3.1.286" evidence="1"/>
<dbReference type="Pfam" id="PF02146">
    <property type="entry name" value="SIR2"/>
    <property type="match status" value="1"/>
</dbReference>
<feature type="binding site" evidence="4">
    <location>
        <position position="129"/>
    </location>
    <ligand>
        <name>Zn(2+)</name>
        <dbReference type="ChEBI" id="CHEBI:29105"/>
    </ligand>
</feature>
<evidence type="ECO:0000256" key="3">
    <source>
        <dbReference type="ARBA" id="ARBA00023027"/>
    </source>
</evidence>
<dbReference type="Gene3D" id="3.30.1600.10">
    <property type="entry name" value="SIR2/SIRT2 'Small Domain"/>
    <property type="match status" value="1"/>
</dbReference>
<evidence type="ECO:0000313" key="7">
    <source>
        <dbReference type="Proteomes" id="UP000288669"/>
    </source>
</evidence>
<feature type="binding site" evidence="4">
    <location>
        <position position="126"/>
    </location>
    <ligand>
        <name>Zn(2+)</name>
        <dbReference type="ChEBI" id="CHEBI:29105"/>
    </ligand>
</feature>
<proteinExistence type="predicted"/>
<keyword evidence="2" id="KW-0808">Transferase</keyword>
<name>A0A430AGF5_9ENTE</name>
<evidence type="ECO:0000259" key="5">
    <source>
        <dbReference type="PROSITE" id="PS50305"/>
    </source>
</evidence>
<feature type="active site" description="Proton acceptor" evidence="4">
    <location>
        <position position="118"/>
    </location>
</feature>
<dbReference type="RefSeq" id="WP_245975039.1">
    <property type="nucleotide sequence ID" value="NZ_JBHLWU010000002.1"/>
</dbReference>
<dbReference type="GO" id="GO:0046872">
    <property type="term" value="F:metal ion binding"/>
    <property type="evidence" value="ECO:0007669"/>
    <property type="project" value="UniProtKB-KW"/>
</dbReference>
<feature type="binding site" evidence="4">
    <location>
        <position position="147"/>
    </location>
    <ligand>
        <name>Zn(2+)</name>
        <dbReference type="ChEBI" id="CHEBI:29105"/>
    </ligand>
</feature>
<accession>A0A430AGF5</accession>
<sequence>MERRKQALELIKKSQKITFLTGAGVSVPSGIPDYRSINGLYHELEHPEYLLSHECLMKEPEKHDQFIKKLYHLEAKPNHIHQKIAQLELSTDKQIEVVTQNIDQLHRKAGSQNLTEFHGSLMECYCLKCKQQVSVSDYLSSSYHENCGGHLRTNVVLYGEALHEKSLGQAISAVENADLIVIVGTSFQVHPFCDLIFYRKANAQVIVVNQEAISLPVAHFFIKGDATDFFQEIMVD</sequence>
<dbReference type="Gene3D" id="3.40.50.1220">
    <property type="entry name" value="TPP-binding domain"/>
    <property type="match status" value="1"/>
</dbReference>
<feature type="domain" description="Deacetylase sirtuin-type" evidence="5">
    <location>
        <begin position="1"/>
        <end position="236"/>
    </location>
</feature>
<evidence type="ECO:0000256" key="2">
    <source>
        <dbReference type="ARBA" id="ARBA00022679"/>
    </source>
</evidence>
<dbReference type="Proteomes" id="UP000288669">
    <property type="component" value="Unassembled WGS sequence"/>
</dbReference>
<dbReference type="InterPro" id="IPR026591">
    <property type="entry name" value="Sirtuin_cat_small_dom_sf"/>
</dbReference>
<reference evidence="6 7" key="1">
    <citation type="submission" date="2017-05" db="EMBL/GenBank/DDBJ databases">
        <title>Vagococcus spp. assemblies.</title>
        <authorList>
            <person name="Gulvik C.A."/>
        </authorList>
    </citation>
    <scope>NUCLEOTIDE SEQUENCE [LARGE SCALE GENOMIC DNA]</scope>
    <source>
        <strain evidence="6 7">DSM 24756</strain>
    </source>
</reference>
<evidence type="ECO:0000313" key="6">
    <source>
        <dbReference type="EMBL" id="RSU06980.1"/>
    </source>
</evidence>
<dbReference type="InterPro" id="IPR003000">
    <property type="entry name" value="Sirtuin"/>
</dbReference>
<gene>
    <name evidence="6" type="ORF">CBF30_06885</name>
</gene>
<keyword evidence="3" id="KW-0520">NAD</keyword>
<protein>
    <recommendedName>
        <fullName evidence="1">protein acetyllysine N-acetyltransferase</fullName>
        <ecNumber evidence="1">2.3.1.286</ecNumber>
    </recommendedName>
</protein>
<dbReference type="GO" id="GO:0070403">
    <property type="term" value="F:NAD+ binding"/>
    <property type="evidence" value="ECO:0007669"/>
    <property type="project" value="InterPro"/>
</dbReference>
<organism evidence="6 7">
    <name type="scientific">Vagococcus entomophilus</name>
    <dbReference type="NCBI Taxonomy" id="1160095"/>
    <lineage>
        <taxon>Bacteria</taxon>
        <taxon>Bacillati</taxon>
        <taxon>Bacillota</taxon>
        <taxon>Bacilli</taxon>
        <taxon>Lactobacillales</taxon>
        <taxon>Enterococcaceae</taxon>
        <taxon>Vagococcus</taxon>
    </lineage>
</organism>
<evidence type="ECO:0000256" key="4">
    <source>
        <dbReference type="PROSITE-ProRule" id="PRU00236"/>
    </source>
</evidence>
<dbReference type="AlphaFoldDB" id="A0A430AGF5"/>
<dbReference type="InterPro" id="IPR026590">
    <property type="entry name" value="Ssirtuin_cat_dom"/>
</dbReference>
<dbReference type="PROSITE" id="PS50305">
    <property type="entry name" value="SIRTUIN"/>
    <property type="match status" value="1"/>
</dbReference>
<dbReference type="InterPro" id="IPR029035">
    <property type="entry name" value="DHS-like_NAD/FAD-binding_dom"/>
</dbReference>
<dbReference type="NCBIfam" id="NF001752">
    <property type="entry name" value="PRK00481.1-1"/>
    <property type="match status" value="1"/>
</dbReference>
<keyword evidence="4" id="KW-0862">Zinc</keyword>
<keyword evidence="7" id="KW-1185">Reference proteome</keyword>
<dbReference type="EMBL" id="NGJZ01000002">
    <property type="protein sequence ID" value="RSU06980.1"/>
    <property type="molecule type" value="Genomic_DNA"/>
</dbReference>
<evidence type="ECO:0000256" key="1">
    <source>
        <dbReference type="ARBA" id="ARBA00012928"/>
    </source>
</evidence>
<feature type="binding site" evidence="4">
    <location>
        <position position="144"/>
    </location>
    <ligand>
        <name>Zn(2+)</name>
        <dbReference type="ChEBI" id="CHEBI:29105"/>
    </ligand>
</feature>
<dbReference type="SUPFAM" id="SSF52467">
    <property type="entry name" value="DHS-like NAD/FAD-binding domain"/>
    <property type="match status" value="1"/>
</dbReference>
<dbReference type="GO" id="GO:0017136">
    <property type="term" value="F:histone deacetylase activity, NAD-dependent"/>
    <property type="evidence" value="ECO:0007669"/>
    <property type="project" value="TreeGrafter"/>
</dbReference>
<dbReference type="InterPro" id="IPR050134">
    <property type="entry name" value="NAD-dep_sirtuin_deacylases"/>
</dbReference>